<evidence type="ECO:0000256" key="1">
    <source>
        <dbReference type="SAM" id="MobiDB-lite"/>
    </source>
</evidence>
<feature type="region of interest" description="Disordered" evidence="1">
    <location>
        <begin position="251"/>
        <end position="388"/>
    </location>
</feature>
<dbReference type="OrthoDB" id="6628471at2759"/>
<sequence length="437" mass="49025">MNRKRFYRYRYHSHPFSSLLTTATATVVAAAIALAILSSTVFSKACPPPRKFSSTKTVVPQPTVDVTQHFRSTKIHTLVTSSGCSRFPTNALYRQRPYIARPLASTRQKLCRNLFTTGETVTVGLIDGKDRQANNTNVNNTNTNNSRCYKIKYTTPVPTTKRWSPILKTYPQFPVANDTTTKPDTEVGATRTKAATTRITKTVKASTTTEETDLSDETQEDIAGETTSNEESICAEENTCPEETTYCAEETTYEEETEIEETTSKKKTSSKTEETKNTTNEPMITEKNNNTTEKSSKTTGKSNKTIKVTKTTKKMTRTTEEIDEVTCPDDPDCTDEPSCIDNDETKKPKKMRSSMGQKSTAMIKQKNRSKKRHLDRRKQRSTTVYNRWSSSSLSSGTIALDDSLWFHDGLNYKSLSSGLTQENKLQSPPIYQKGLNT</sequence>
<evidence type="ECO:0000313" key="3">
    <source>
        <dbReference type="Proteomes" id="UP000475862"/>
    </source>
</evidence>
<organism evidence="2 3">
    <name type="scientific">Aphis glycines</name>
    <name type="common">Soybean aphid</name>
    <dbReference type="NCBI Taxonomy" id="307491"/>
    <lineage>
        <taxon>Eukaryota</taxon>
        <taxon>Metazoa</taxon>
        <taxon>Ecdysozoa</taxon>
        <taxon>Arthropoda</taxon>
        <taxon>Hexapoda</taxon>
        <taxon>Insecta</taxon>
        <taxon>Pterygota</taxon>
        <taxon>Neoptera</taxon>
        <taxon>Paraneoptera</taxon>
        <taxon>Hemiptera</taxon>
        <taxon>Sternorrhyncha</taxon>
        <taxon>Aphidomorpha</taxon>
        <taxon>Aphidoidea</taxon>
        <taxon>Aphididae</taxon>
        <taxon>Aphidini</taxon>
        <taxon>Aphis</taxon>
        <taxon>Aphis</taxon>
    </lineage>
</organism>
<feature type="compositionally biased region" description="Acidic residues" evidence="1">
    <location>
        <begin position="321"/>
        <end position="335"/>
    </location>
</feature>
<name>A0A6G0U439_APHGL</name>
<proteinExistence type="predicted"/>
<reference evidence="2 3" key="1">
    <citation type="submission" date="2019-08" db="EMBL/GenBank/DDBJ databases">
        <title>The genome of the soybean aphid Biotype 1, its phylome, world population structure and adaptation to the North American continent.</title>
        <authorList>
            <person name="Giordano R."/>
            <person name="Donthu R.K."/>
            <person name="Hernandez A.G."/>
            <person name="Wright C.L."/>
            <person name="Zimin A.V."/>
        </authorList>
    </citation>
    <scope>NUCLEOTIDE SEQUENCE [LARGE SCALE GENOMIC DNA]</scope>
    <source>
        <tissue evidence="2">Whole aphids</tissue>
    </source>
</reference>
<gene>
    <name evidence="2" type="ORF">AGLY_002189</name>
</gene>
<protein>
    <submittedName>
        <fullName evidence="2">Uncharacterized protein</fullName>
    </submittedName>
</protein>
<dbReference type="Proteomes" id="UP000475862">
    <property type="component" value="Unassembled WGS sequence"/>
</dbReference>
<dbReference type="EMBL" id="VYZN01000008">
    <property type="protein sequence ID" value="KAE9543389.1"/>
    <property type="molecule type" value="Genomic_DNA"/>
</dbReference>
<feature type="compositionally biased region" description="Basic residues" evidence="1">
    <location>
        <begin position="365"/>
        <end position="380"/>
    </location>
</feature>
<evidence type="ECO:0000313" key="2">
    <source>
        <dbReference type="EMBL" id="KAE9543389.1"/>
    </source>
</evidence>
<feature type="compositionally biased region" description="Low complexity" evidence="1">
    <location>
        <begin position="277"/>
        <end position="309"/>
    </location>
</feature>
<feature type="region of interest" description="Disordered" evidence="1">
    <location>
        <begin position="201"/>
        <end position="231"/>
    </location>
</feature>
<keyword evidence="3" id="KW-1185">Reference proteome</keyword>
<feature type="compositionally biased region" description="Acidic residues" evidence="1">
    <location>
        <begin position="251"/>
        <end position="261"/>
    </location>
</feature>
<feature type="compositionally biased region" description="Acidic residues" evidence="1">
    <location>
        <begin position="210"/>
        <end position="223"/>
    </location>
</feature>
<dbReference type="AlphaFoldDB" id="A0A6G0U439"/>
<accession>A0A6G0U439</accession>
<comment type="caution">
    <text evidence="2">The sequence shown here is derived from an EMBL/GenBank/DDBJ whole genome shotgun (WGS) entry which is preliminary data.</text>
</comment>